<dbReference type="EMBL" id="AHAM01000033">
    <property type="protein sequence ID" value="EHK58409.1"/>
    <property type="molecule type" value="Genomic_DNA"/>
</dbReference>
<feature type="transmembrane region" description="Helical" evidence="1">
    <location>
        <begin position="21"/>
        <end position="41"/>
    </location>
</feature>
<name>H0HLL1_9HYPH</name>
<dbReference type="Proteomes" id="UP000003250">
    <property type="component" value="Unassembled WGS sequence"/>
</dbReference>
<dbReference type="OrthoDB" id="7522752at2"/>
<keyword evidence="4" id="KW-1185">Reference proteome</keyword>
<evidence type="ECO:0000313" key="3">
    <source>
        <dbReference type="EMBL" id="EHK58409.1"/>
    </source>
</evidence>
<keyword evidence="1" id="KW-0812">Transmembrane</keyword>
<gene>
    <name evidence="3" type="ORF">MAXJ12_05111</name>
</gene>
<organism evidence="3 4">
    <name type="scientific">Mesorhizobium alhagi CCNWXJ12-2</name>
    <dbReference type="NCBI Taxonomy" id="1107882"/>
    <lineage>
        <taxon>Bacteria</taxon>
        <taxon>Pseudomonadati</taxon>
        <taxon>Pseudomonadota</taxon>
        <taxon>Alphaproteobacteria</taxon>
        <taxon>Hyphomicrobiales</taxon>
        <taxon>Phyllobacteriaceae</taxon>
        <taxon>Allomesorhizobium</taxon>
    </lineage>
</organism>
<protein>
    <recommendedName>
        <fullName evidence="2">VWFA domain-containing protein</fullName>
    </recommendedName>
</protein>
<dbReference type="PATRIC" id="fig|1107882.3.peg.1006"/>
<reference evidence="3 4" key="1">
    <citation type="journal article" date="2012" name="J. Bacteriol.">
        <title>Draft Genome Sequence of Mesorhizobium alhagi CCNWXJ12-2T, a Novel Salt-Resistant Species Isolated from the Desert of Northwestern China.</title>
        <authorList>
            <person name="Zhou M."/>
            <person name="Chen W."/>
            <person name="Chen H."/>
            <person name="Wei G."/>
        </authorList>
    </citation>
    <scope>NUCLEOTIDE SEQUENCE [LARGE SCALE GENOMIC DNA]</scope>
    <source>
        <strain evidence="3 4">CCNWXJ12-2</strain>
    </source>
</reference>
<dbReference type="AlphaFoldDB" id="H0HLL1"/>
<accession>H0HLL1</accession>
<dbReference type="InterPro" id="IPR002035">
    <property type="entry name" value="VWF_A"/>
</dbReference>
<dbReference type="Gene3D" id="3.40.50.410">
    <property type="entry name" value="von Willebrand factor, type A domain"/>
    <property type="match status" value="1"/>
</dbReference>
<keyword evidence="1" id="KW-1133">Transmembrane helix</keyword>
<evidence type="ECO:0000313" key="4">
    <source>
        <dbReference type="Proteomes" id="UP000003250"/>
    </source>
</evidence>
<keyword evidence="1" id="KW-0472">Membrane</keyword>
<evidence type="ECO:0000259" key="2">
    <source>
        <dbReference type="PROSITE" id="PS50234"/>
    </source>
</evidence>
<dbReference type="Pfam" id="PF00092">
    <property type="entry name" value="VWA"/>
    <property type="match status" value="1"/>
</dbReference>
<dbReference type="PROSITE" id="PS50234">
    <property type="entry name" value="VWFA"/>
    <property type="match status" value="1"/>
</dbReference>
<dbReference type="SUPFAM" id="SSF53300">
    <property type="entry name" value="vWA-like"/>
    <property type="match status" value="1"/>
</dbReference>
<dbReference type="InterPro" id="IPR036465">
    <property type="entry name" value="vWFA_dom_sf"/>
</dbReference>
<evidence type="ECO:0000256" key="1">
    <source>
        <dbReference type="SAM" id="Phobius"/>
    </source>
</evidence>
<feature type="domain" description="VWFA" evidence="2">
    <location>
        <begin position="150"/>
        <end position="433"/>
    </location>
</feature>
<proteinExistence type="predicted"/>
<dbReference type="RefSeq" id="WP_008834673.1">
    <property type="nucleotide sequence ID" value="NZ_AHAM01000033.1"/>
</dbReference>
<sequence>MRIFEKTKQLAGNLANDRSGNFAVLTGVVASMLMLSVGYGVNVAQSYQLKSSLRNALDSAVTSTARDLTTGAIEEEEARKMVEAFLHANSDPKFATTDRFVLDRLVIDRTAKTIEATAYANVNLAFPIFSTKDPRVSISSAAVYSDKTIEVAMMLDVTKSMEANWWSDKIGDLQDAAEDAVERLLDGQDPDNPRIRVAIVPYSDAVNTGSLSEYVHYEKTFTTGEPPAYTGVHLAAVSGRADKCATERKGAHQFTAASPAVAMVNRDVRLKFCPEVELQPLTADADTLLGTIGAFKAEGHTAGHIGIQWTRYLLSNNWANYLPKGSDPKVHDEKKVAKIAILMTDGVFNTAFANVAEDAKVREQPAKSRSKAEKLCEAMKKDDKIEIFTIGFMLNQANAKQVMKDCASEDTSSVQHYYEAADGEALSEAFDAIIKNIEWLALTK</sequence>